<dbReference type="PANTHER" id="PTHR47738">
    <property type="entry name" value="PTS SYSTEM FRUCTOSE-LIKE EIIA COMPONENT-RELATED"/>
    <property type="match status" value="1"/>
</dbReference>
<dbReference type="GO" id="GO:0030295">
    <property type="term" value="F:protein kinase activator activity"/>
    <property type="evidence" value="ECO:0007669"/>
    <property type="project" value="TreeGrafter"/>
</dbReference>
<dbReference type="RefSeq" id="WP_120034382.1">
    <property type="nucleotide sequence ID" value="NZ_QVMU01000025.1"/>
</dbReference>
<dbReference type="CDD" id="cd00211">
    <property type="entry name" value="PTS_IIA_fru"/>
    <property type="match status" value="1"/>
</dbReference>
<evidence type="ECO:0000313" key="2">
    <source>
        <dbReference type="EMBL" id="RJX67151.1"/>
    </source>
</evidence>
<name>A0A3A6Q7J6_9VIBR</name>
<proteinExistence type="predicted"/>
<keyword evidence="3" id="KW-1185">Reference proteome</keyword>
<dbReference type="PROSITE" id="PS51094">
    <property type="entry name" value="PTS_EIIA_TYPE_2"/>
    <property type="match status" value="1"/>
</dbReference>
<accession>A0A3A6Q7J6</accession>
<dbReference type="OrthoDB" id="95460at2"/>
<dbReference type="InterPro" id="IPR051541">
    <property type="entry name" value="PTS_SugarTrans_NitroReg"/>
</dbReference>
<dbReference type="AlphaFoldDB" id="A0A3A6Q7J6"/>
<dbReference type="NCBIfam" id="NF007236">
    <property type="entry name" value="PRK09665.1"/>
    <property type="match status" value="1"/>
</dbReference>
<dbReference type="InterPro" id="IPR016152">
    <property type="entry name" value="PTrfase/Anion_transptr"/>
</dbReference>
<dbReference type="EMBL" id="QVMU01000025">
    <property type="protein sequence ID" value="RJX67151.1"/>
    <property type="molecule type" value="Genomic_DNA"/>
</dbReference>
<protein>
    <submittedName>
        <fullName evidence="2">PTS galactitol transporter subunit IIA</fullName>
    </submittedName>
</protein>
<evidence type="ECO:0000313" key="3">
    <source>
        <dbReference type="Proteomes" id="UP000273252"/>
    </source>
</evidence>
<organism evidence="2 3">
    <name type="scientific">Vibrio sinensis</name>
    <dbReference type="NCBI Taxonomy" id="2302434"/>
    <lineage>
        <taxon>Bacteria</taxon>
        <taxon>Pseudomonadati</taxon>
        <taxon>Pseudomonadota</taxon>
        <taxon>Gammaproteobacteria</taxon>
        <taxon>Vibrionales</taxon>
        <taxon>Vibrionaceae</taxon>
        <taxon>Vibrio</taxon>
    </lineage>
</organism>
<sequence>MNTQLLVNMNVELATSEDALNHISEFLIENAYVKPSYDMAIREREAMYPTGIDLGFGAVAIPHCDAAHAIKPCVYLIRPVKPIVFERADDDGEVKAAIIMALVVTNPAEQMKLLRSLFSSLQDEVFFNDLKNSTTIESMIEIFNSKILYIAEEII</sequence>
<evidence type="ECO:0000259" key="1">
    <source>
        <dbReference type="PROSITE" id="PS51094"/>
    </source>
</evidence>
<dbReference type="Gene3D" id="3.40.930.10">
    <property type="entry name" value="Mannitol-specific EII, Chain A"/>
    <property type="match status" value="1"/>
</dbReference>
<dbReference type="Pfam" id="PF00359">
    <property type="entry name" value="PTS_EIIA_2"/>
    <property type="match status" value="1"/>
</dbReference>
<reference evidence="2 3" key="1">
    <citation type="submission" date="2018-08" db="EMBL/GenBank/DDBJ databases">
        <title>Vibrio isolated from the Eastern China Marginal Seas.</title>
        <authorList>
            <person name="Li Y."/>
        </authorList>
    </citation>
    <scope>NUCLEOTIDE SEQUENCE [LARGE SCALE GENOMIC DNA]</scope>
    <source>
        <strain evidence="2 3">BEI233</strain>
    </source>
</reference>
<comment type="caution">
    <text evidence="2">The sequence shown here is derived from an EMBL/GenBank/DDBJ whole genome shotgun (WGS) entry which is preliminary data.</text>
</comment>
<dbReference type="PANTHER" id="PTHR47738:SF4">
    <property type="entry name" value="PTS SYSTEM GALACTITOL-SPECIFIC EIIA COMPONENT"/>
    <property type="match status" value="1"/>
</dbReference>
<dbReference type="Proteomes" id="UP000273252">
    <property type="component" value="Unassembled WGS sequence"/>
</dbReference>
<gene>
    <name evidence="2" type="ORF">DZ860_19235</name>
</gene>
<dbReference type="InterPro" id="IPR002178">
    <property type="entry name" value="PTS_EIIA_type-2_dom"/>
</dbReference>
<feature type="domain" description="PTS EIIA type-2" evidence="1">
    <location>
        <begin position="1"/>
        <end position="146"/>
    </location>
</feature>
<dbReference type="SUPFAM" id="SSF55804">
    <property type="entry name" value="Phoshotransferase/anion transport protein"/>
    <property type="match status" value="1"/>
</dbReference>